<gene>
    <name evidence="1" type="ORF">AW08_03786</name>
</gene>
<dbReference type="PATRIC" id="fig|1454001.3.peg.3813"/>
<dbReference type="AlphaFoldDB" id="A0A011MNR9"/>
<name>A0A011MNR9_9PROT</name>
<protein>
    <submittedName>
        <fullName evidence="1">Uncharacterized protein</fullName>
    </submittedName>
</protein>
<reference evidence="1" key="1">
    <citation type="submission" date="2014-02" db="EMBL/GenBank/DDBJ databases">
        <title>Expanding our view of genomic diversity in Candidatus Accumulibacter clades.</title>
        <authorList>
            <person name="Skennerton C.T."/>
            <person name="Barr J.J."/>
            <person name="Slater F.R."/>
            <person name="Bond P.L."/>
            <person name="Tyson G.W."/>
        </authorList>
    </citation>
    <scope>NUCLEOTIDE SEQUENCE [LARGE SCALE GENOMIC DNA]</scope>
</reference>
<evidence type="ECO:0000313" key="1">
    <source>
        <dbReference type="EMBL" id="EXI64186.1"/>
    </source>
</evidence>
<sequence length="150" mass="17634">MAVRAFFTRYHDLAFRETRVLTVLPGKEVPADEYGFLEFYCDDRSCDCRRVMIKVLGRHSGDQAWATISYGWETPAFYRNWGGAGFADVESLCRPMLDPLNPQSVHADYFLAVFEELIKDQSYVRRLQRHYEMFRKPVKRWGNPLGRAKR</sequence>
<dbReference type="EMBL" id="JFAX01000040">
    <property type="protein sequence ID" value="EXI64186.1"/>
    <property type="molecule type" value="Genomic_DNA"/>
</dbReference>
<comment type="caution">
    <text evidence="1">The sequence shown here is derived from an EMBL/GenBank/DDBJ whole genome shotgun (WGS) entry which is preliminary data.</text>
</comment>
<accession>A0A011MNR9</accession>
<dbReference type="Proteomes" id="UP000020218">
    <property type="component" value="Unassembled WGS sequence"/>
</dbReference>
<organism evidence="1 2">
    <name type="scientific">Candidatus Accumulibacter adjunctus</name>
    <dbReference type="NCBI Taxonomy" id="1454001"/>
    <lineage>
        <taxon>Bacteria</taxon>
        <taxon>Pseudomonadati</taxon>
        <taxon>Pseudomonadota</taxon>
        <taxon>Betaproteobacteria</taxon>
        <taxon>Candidatus Accumulibacter</taxon>
    </lineage>
</organism>
<proteinExistence type="predicted"/>
<dbReference type="STRING" id="1454001.AW08_03786"/>
<evidence type="ECO:0000313" key="2">
    <source>
        <dbReference type="Proteomes" id="UP000020218"/>
    </source>
</evidence>
<keyword evidence="2" id="KW-1185">Reference proteome</keyword>